<dbReference type="AlphaFoldDB" id="A0A559K9Z4"/>
<dbReference type="SUPFAM" id="SSF48403">
    <property type="entry name" value="Ankyrin repeat"/>
    <property type="match status" value="1"/>
</dbReference>
<protein>
    <recommendedName>
        <fullName evidence="4">Ankyrin repeat domain-containing protein</fullName>
    </recommendedName>
</protein>
<organism evidence="2 3">
    <name type="scientific">Paenibacillus cremeus</name>
    <dbReference type="NCBI Taxonomy" id="2163881"/>
    <lineage>
        <taxon>Bacteria</taxon>
        <taxon>Bacillati</taxon>
        <taxon>Bacillota</taxon>
        <taxon>Bacilli</taxon>
        <taxon>Bacillales</taxon>
        <taxon>Paenibacillaceae</taxon>
        <taxon>Paenibacillus</taxon>
    </lineage>
</organism>
<feature type="repeat" description="ANK" evidence="1">
    <location>
        <begin position="253"/>
        <end position="285"/>
    </location>
</feature>
<evidence type="ECO:0000313" key="2">
    <source>
        <dbReference type="EMBL" id="TVY08936.1"/>
    </source>
</evidence>
<proteinExistence type="predicted"/>
<accession>A0A559K9Z4</accession>
<dbReference type="InterPro" id="IPR036770">
    <property type="entry name" value="Ankyrin_rpt-contain_sf"/>
</dbReference>
<keyword evidence="3" id="KW-1185">Reference proteome</keyword>
<dbReference type="Pfam" id="PF12796">
    <property type="entry name" value="Ank_2"/>
    <property type="match status" value="1"/>
</dbReference>
<comment type="caution">
    <text evidence="2">The sequence shown here is derived from an EMBL/GenBank/DDBJ whole genome shotgun (WGS) entry which is preliminary data.</text>
</comment>
<evidence type="ECO:0000313" key="3">
    <source>
        <dbReference type="Proteomes" id="UP000317036"/>
    </source>
</evidence>
<dbReference type="Gene3D" id="1.25.40.20">
    <property type="entry name" value="Ankyrin repeat-containing domain"/>
    <property type="match status" value="1"/>
</dbReference>
<name>A0A559K9Z4_9BACL</name>
<reference evidence="2 3" key="1">
    <citation type="submission" date="2019-07" db="EMBL/GenBank/DDBJ databases">
        <authorList>
            <person name="Kim J."/>
        </authorList>
    </citation>
    <scope>NUCLEOTIDE SEQUENCE [LARGE SCALE GENOMIC DNA]</scope>
    <source>
        <strain evidence="2 3">JC52</strain>
    </source>
</reference>
<dbReference type="InterPro" id="IPR002110">
    <property type="entry name" value="Ankyrin_rpt"/>
</dbReference>
<dbReference type="PROSITE" id="PS50088">
    <property type="entry name" value="ANK_REPEAT"/>
    <property type="match status" value="1"/>
</dbReference>
<keyword evidence="1" id="KW-0040">ANK repeat</keyword>
<evidence type="ECO:0008006" key="4">
    <source>
        <dbReference type="Google" id="ProtNLM"/>
    </source>
</evidence>
<evidence type="ECO:0000256" key="1">
    <source>
        <dbReference type="PROSITE-ProRule" id="PRU00023"/>
    </source>
</evidence>
<gene>
    <name evidence="2" type="ORF">FPZ49_15720</name>
</gene>
<dbReference type="Proteomes" id="UP000317036">
    <property type="component" value="Unassembled WGS sequence"/>
</dbReference>
<sequence length="316" mass="34201">MEAPPIQRKSTQLPGQYGIIWLSIYWTESRCRCMNWKEALETVEPRFRSAVAAIDEGNVGELERLLAKHPSLLQERAAGYGEGYFREPYLLWFIAENPIRNEKLPGNIAEVAQALIRAAERERVDSLSEQLDYALGLVCSGRVPRECGLQLKLIDVLVSAKADPAGAVLPALAHRELAAVERLLERGAPLTLPVAVCTGRLAAAKQLGATAGAAERQLALTAAALYGKARALALVLGLGGVELNAYSPAGFHAHATALHHAVDSGSLDAVRVLVEAAADLSIKDRLFQGTPVGWANYLERTDIAAYFQEWGGRCNE</sequence>
<dbReference type="EMBL" id="VNJI01000018">
    <property type="protein sequence ID" value="TVY08936.1"/>
    <property type="molecule type" value="Genomic_DNA"/>
</dbReference>
<dbReference type="SMART" id="SM00248">
    <property type="entry name" value="ANK"/>
    <property type="match status" value="2"/>
</dbReference>
<dbReference type="PROSITE" id="PS50297">
    <property type="entry name" value="ANK_REP_REGION"/>
    <property type="match status" value="1"/>
</dbReference>